<dbReference type="Proteomes" id="UP001596011">
    <property type="component" value="Unassembled WGS sequence"/>
</dbReference>
<dbReference type="PANTHER" id="PTHR30346:SF28">
    <property type="entry name" value="HTH-TYPE TRANSCRIPTIONAL REGULATOR CYNR"/>
    <property type="match status" value="1"/>
</dbReference>
<comment type="similarity">
    <text evidence="1">Belongs to the LysR transcriptional regulatory family.</text>
</comment>
<sequence length="299" mass="32168">MTDVELRHLATFAFVIGEGSFGRAAARLGYTQSTVSQHIAGLERAVGGRVFDRPGGPRPVQLTPLGSVVQVHAAELLARADALDAAVEGFKAGEGRLTIGTFQSVSNTLLPALVRRLLDEFPGCEIRLSEDESDSPDLARVDLLFYDVRKDDAGVEYVKLLDDPYFLVASRGRFPDGPVDLAALDGAPMVAWPPDCAQPALEEALAASGVRPEYMFRAGGNEAVLSMTRAGLGSAILPWLAIHGAGATTDETLSIHELRPAVAHRELYLLRRAHRTLSPLAARAVELTVEIAQDLRRLQ</sequence>
<dbReference type="SUPFAM" id="SSF46785">
    <property type="entry name" value="Winged helix' DNA-binding domain"/>
    <property type="match status" value="1"/>
</dbReference>
<dbReference type="CDD" id="cd05466">
    <property type="entry name" value="PBP2_LTTR_substrate"/>
    <property type="match status" value="1"/>
</dbReference>
<dbReference type="EMBL" id="JBHSFI010000002">
    <property type="protein sequence ID" value="MFC4627579.1"/>
    <property type="molecule type" value="Genomic_DNA"/>
</dbReference>
<reference evidence="7" key="1">
    <citation type="journal article" date="2019" name="Int. J. Syst. Evol. Microbiol.">
        <title>The Global Catalogue of Microorganisms (GCM) 10K type strain sequencing project: providing services to taxonomists for standard genome sequencing and annotation.</title>
        <authorList>
            <consortium name="The Broad Institute Genomics Platform"/>
            <consortium name="The Broad Institute Genome Sequencing Center for Infectious Disease"/>
            <person name="Wu L."/>
            <person name="Ma J."/>
        </authorList>
    </citation>
    <scope>NUCLEOTIDE SEQUENCE [LARGE SCALE GENOMIC DNA]</scope>
    <source>
        <strain evidence="7">CCUG 42722</strain>
    </source>
</reference>
<dbReference type="Gene3D" id="1.10.10.10">
    <property type="entry name" value="Winged helix-like DNA-binding domain superfamily/Winged helix DNA-binding domain"/>
    <property type="match status" value="1"/>
</dbReference>
<dbReference type="PROSITE" id="PS50931">
    <property type="entry name" value="HTH_LYSR"/>
    <property type="match status" value="1"/>
</dbReference>
<keyword evidence="4" id="KW-0804">Transcription</keyword>
<evidence type="ECO:0000256" key="1">
    <source>
        <dbReference type="ARBA" id="ARBA00009437"/>
    </source>
</evidence>
<comment type="caution">
    <text evidence="6">The sequence shown here is derived from an EMBL/GenBank/DDBJ whole genome shotgun (WGS) entry which is preliminary data.</text>
</comment>
<feature type="domain" description="HTH lysR-type" evidence="5">
    <location>
        <begin position="4"/>
        <end position="63"/>
    </location>
</feature>
<gene>
    <name evidence="6" type="ORF">ACFO6V_04985</name>
</gene>
<evidence type="ECO:0000259" key="5">
    <source>
        <dbReference type="PROSITE" id="PS50931"/>
    </source>
</evidence>
<evidence type="ECO:0000256" key="2">
    <source>
        <dbReference type="ARBA" id="ARBA00023015"/>
    </source>
</evidence>
<dbReference type="Gene3D" id="3.40.190.290">
    <property type="match status" value="1"/>
</dbReference>
<dbReference type="RefSeq" id="WP_377132856.1">
    <property type="nucleotide sequence ID" value="NZ_JBHSFI010000002.1"/>
</dbReference>
<dbReference type="InterPro" id="IPR036390">
    <property type="entry name" value="WH_DNA-bd_sf"/>
</dbReference>
<keyword evidence="7" id="KW-1185">Reference proteome</keyword>
<evidence type="ECO:0000313" key="6">
    <source>
        <dbReference type="EMBL" id="MFC4627579.1"/>
    </source>
</evidence>
<organism evidence="6 7">
    <name type="scientific">Promicromonospora alba</name>
    <dbReference type="NCBI Taxonomy" id="1616110"/>
    <lineage>
        <taxon>Bacteria</taxon>
        <taxon>Bacillati</taxon>
        <taxon>Actinomycetota</taxon>
        <taxon>Actinomycetes</taxon>
        <taxon>Micrococcales</taxon>
        <taxon>Promicromonosporaceae</taxon>
        <taxon>Promicromonospora</taxon>
    </lineage>
</organism>
<dbReference type="Pfam" id="PF03466">
    <property type="entry name" value="LysR_substrate"/>
    <property type="match status" value="1"/>
</dbReference>
<dbReference type="SUPFAM" id="SSF53850">
    <property type="entry name" value="Periplasmic binding protein-like II"/>
    <property type="match status" value="1"/>
</dbReference>
<evidence type="ECO:0000256" key="3">
    <source>
        <dbReference type="ARBA" id="ARBA00023125"/>
    </source>
</evidence>
<keyword evidence="3" id="KW-0238">DNA-binding</keyword>
<evidence type="ECO:0000313" key="7">
    <source>
        <dbReference type="Proteomes" id="UP001596011"/>
    </source>
</evidence>
<dbReference type="PANTHER" id="PTHR30346">
    <property type="entry name" value="TRANSCRIPTIONAL DUAL REGULATOR HCAR-RELATED"/>
    <property type="match status" value="1"/>
</dbReference>
<proteinExistence type="inferred from homology"/>
<keyword evidence="2" id="KW-0805">Transcription regulation</keyword>
<dbReference type="InterPro" id="IPR000847">
    <property type="entry name" value="LysR_HTH_N"/>
</dbReference>
<evidence type="ECO:0000256" key="4">
    <source>
        <dbReference type="ARBA" id="ARBA00023163"/>
    </source>
</evidence>
<protein>
    <submittedName>
        <fullName evidence="6">LysR family transcriptional regulator</fullName>
    </submittedName>
</protein>
<dbReference type="InterPro" id="IPR005119">
    <property type="entry name" value="LysR_subst-bd"/>
</dbReference>
<dbReference type="Pfam" id="PF00126">
    <property type="entry name" value="HTH_1"/>
    <property type="match status" value="1"/>
</dbReference>
<name>A0ABV9HC89_9MICO</name>
<dbReference type="InterPro" id="IPR036388">
    <property type="entry name" value="WH-like_DNA-bd_sf"/>
</dbReference>
<accession>A0ABV9HC89</accession>